<sequence length="113" mass="12596">MRLVYIVPSYTDEYKNGADEFRGESKDPSSQSAMLEKTSDITIGGKTLASSMEALEYRVSRSVNLRYEAHTQLNNFLVGLANDNEAILKSIPKDISSEDHHTATDISPLARSW</sequence>
<evidence type="ECO:0000313" key="2">
    <source>
        <dbReference type="EMBL" id="APA15296.1"/>
    </source>
</evidence>
<accession>A0A1D9QK36</accession>
<evidence type="ECO:0000256" key="1">
    <source>
        <dbReference type="SAM" id="MobiDB-lite"/>
    </source>
</evidence>
<dbReference type="AlphaFoldDB" id="A0A1D9QK36"/>
<protein>
    <submittedName>
        <fullName evidence="2">Uncharacterized protein</fullName>
    </submittedName>
</protein>
<dbReference type="Proteomes" id="UP000177798">
    <property type="component" value="Chromosome 14"/>
</dbReference>
<feature type="compositionally biased region" description="Basic and acidic residues" evidence="1">
    <location>
        <begin position="16"/>
        <end position="27"/>
    </location>
</feature>
<reference evidence="3" key="1">
    <citation type="journal article" date="2017" name="Genome Biol. Evol.">
        <title>The complete genome sequence of the phytopathogenic fungus Sclerotinia sclerotiorum reveals insights into the genome architecture of broad host range pathogens.</title>
        <authorList>
            <person name="Derbyshire M."/>
            <person name="Denton-Giles M."/>
            <person name="Hegedus D."/>
            <person name="Seifbarghy S."/>
            <person name="Rollins J."/>
            <person name="van Kan J."/>
            <person name="Seidl M.F."/>
            <person name="Faino L."/>
            <person name="Mbengue M."/>
            <person name="Navaud O."/>
            <person name="Raffaele S."/>
            <person name="Hammond-Kosack K."/>
            <person name="Heard S."/>
            <person name="Oliver R."/>
        </authorList>
    </citation>
    <scope>NUCLEOTIDE SEQUENCE [LARGE SCALE GENOMIC DNA]</scope>
    <source>
        <strain evidence="3">ATCC 18683 / 1980 / Ss-1</strain>
    </source>
</reference>
<proteinExistence type="predicted"/>
<name>A0A1D9QK36_SCLS1</name>
<dbReference type="VEuPathDB" id="FungiDB:sscle_14g100660"/>
<evidence type="ECO:0000313" key="3">
    <source>
        <dbReference type="Proteomes" id="UP000177798"/>
    </source>
</evidence>
<gene>
    <name evidence="2" type="ORF">sscle_14g100660</name>
</gene>
<organism evidence="2 3">
    <name type="scientific">Sclerotinia sclerotiorum (strain ATCC 18683 / 1980 / Ss-1)</name>
    <name type="common">White mold</name>
    <name type="synonym">Whetzelinia sclerotiorum</name>
    <dbReference type="NCBI Taxonomy" id="665079"/>
    <lineage>
        <taxon>Eukaryota</taxon>
        <taxon>Fungi</taxon>
        <taxon>Dikarya</taxon>
        <taxon>Ascomycota</taxon>
        <taxon>Pezizomycotina</taxon>
        <taxon>Leotiomycetes</taxon>
        <taxon>Helotiales</taxon>
        <taxon>Sclerotiniaceae</taxon>
        <taxon>Sclerotinia</taxon>
    </lineage>
</organism>
<feature type="region of interest" description="Disordered" evidence="1">
    <location>
        <begin position="16"/>
        <end position="35"/>
    </location>
</feature>
<dbReference type="EMBL" id="CP017827">
    <property type="protein sequence ID" value="APA15296.1"/>
    <property type="molecule type" value="Genomic_DNA"/>
</dbReference>